<dbReference type="EMBL" id="MW291015">
    <property type="protein sequence ID" value="QPL13941.1"/>
    <property type="molecule type" value="Genomic_DNA"/>
</dbReference>
<evidence type="ECO:0000313" key="1">
    <source>
        <dbReference type="EMBL" id="QPL13941.1"/>
    </source>
</evidence>
<reference evidence="1 2" key="1">
    <citation type="submission" date="2020-11" db="EMBL/GenBank/DDBJ databases">
        <authorList>
            <person name="Abousaab L.D."/>
            <person name="Angerer C.H."/>
            <person name="Atreya S.N."/>
            <person name="Bash H.O."/>
            <person name="Behrendt M.A."/>
            <person name="Benton N."/>
            <person name="Bhagat J."/>
            <person name="Bittner R.A."/>
            <person name="Bolinas C."/>
            <person name="Bosco I."/>
            <person name="Carpio A."/>
            <person name="Cook R.I."/>
            <person name="DeCataldo M.K."/>
            <person name="Dhanda R."/>
            <person name="Dickinson G."/>
            <person name="Dudash L.N."/>
            <person name="Elekwachi K.C."/>
            <person name="Fan M.G."/>
            <person name="Fentis K."/>
            <person name="Forney D.L."/>
            <person name="George J.C."/>
            <person name="Glacken O."/>
            <person name="Graham J.A."/>
            <person name="Han E."/>
            <person name="Harvey J.B."/>
            <person name="Henry B.M."/>
            <person name="Huang C."/>
            <person name="Huntley K.R."/>
            <person name="Jacoby M.W."/>
            <person name="Kern B.T."/>
            <person name="Kline H.G."/>
            <person name="Lontz A.J."/>
            <person name="Mason J.M."/>
            <person name="McCormick K.M."/>
            <person name="McHugh K."/>
            <person name="McMahon B.G."/>
            <person name="Miklos A."/>
            <person name="Miller A.D."/>
            <person name="Mynatt C."/>
            <person name="Nafaa O.S."/>
            <person name="Nieves L.E."/>
            <person name="Odeniyi O."/>
            <person name="Oppenheimer K.G."/>
            <person name="Paras I."/>
            <person name="Patel A.D."/>
            <person name="Patel N.S."/>
            <person name="Person P.M."/>
            <person name="Qadri A.M."/>
            <person name="Riar A.K."/>
            <person name="Rivera-Hoelzle M."/>
            <person name="Rossman J."/>
            <person name="Rupik A.R."/>
            <person name="Sampath S."/>
            <person name="Schellinger E.D."/>
            <person name="Schultz E."/>
            <person name="Sen R.E."/>
            <person name="Sessock A.J."/>
            <person name="Slomiak T."/>
            <person name="Somayajula M."/>
            <person name="Sriram A."/>
            <person name="Starr K.R."/>
            <person name="Stewart S.G."/>
            <person name="Stojkov D."/>
            <person name="Swartz C.S."/>
            <person name="Tobon L.A."/>
            <person name="Uchechi U."/>
            <person name="Wu Y."/>
            <person name="Zidonis A."/>
            <person name="Butela K.A."/>
            <person name="Hammer B.W."/>
            <person name="Robertson J.A."/>
            <person name="Warner M.H."/>
            <person name="Garlena R.A."/>
            <person name="Russell D.A."/>
            <person name="Pope W.H."/>
            <person name="Jacobs-Sera D."/>
            <person name="Hatfull G.F."/>
        </authorList>
    </citation>
    <scope>NUCLEOTIDE SEQUENCE [LARGE SCALE GENOMIC DNA]</scope>
</reference>
<accession>A0A7T0M0S7</accession>
<organism evidence="1 2">
    <name type="scientific">Gordonia phage NancyRae</name>
    <dbReference type="NCBI Taxonomy" id="2793698"/>
    <lineage>
        <taxon>Viruses</taxon>
        <taxon>Duplodnaviria</taxon>
        <taxon>Heunggongvirae</taxon>
        <taxon>Uroviricota</taxon>
        <taxon>Caudoviricetes</taxon>
        <taxon>Betterkatzvirus</taxon>
        <taxon>Betterkatzvirus betterkatz</taxon>
    </lineage>
</organism>
<gene>
    <name evidence="1" type="primary">66</name>
    <name evidence="1" type="ORF">SEA_NANCYRAE_66</name>
</gene>
<dbReference type="Proteomes" id="UP000594823">
    <property type="component" value="Segment"/>
</dbReference>
<evidence type="ECO:0000313" key="2">
    <source>
        <dbReference type="Proteomes" id="UP000594823"/>
    </source>
</evidence>
<proteinExistence type="predicted"/>
<sequence>MKRRNAIRVIPNRSVSERVQSWSVQKRTGRHDTWLEVACYREHPDAMTRAANVARVMQLEADHELAVAALERVTKAAQVSAPHRGSCSVGVPTWTCPACWSERIAKAIAGSP</sequence>
<protein>
    <submittedName>
        <fullName evidence="1">Uncharacterized protein</fullName>
    </submittedName>
</protein>
<name>A0A7T0M0S7_9CAUD</name>